<comment type="function">
    <text evidence="8">Necessary for efficient RNA polymerase II transcription elongation past template-encoded arresting sites.</text>
</comment>
<evidence type="ECO:0000256" key="3">
    <source>
        <dbReference type="ARBA" id="ARBA00022771"/>
    </source>
</evidence>
<dbReference type="PANTHER" id="PTHR11477">
    <property type="entry name" value="TRANSCRIPTION FACTOR S-II ZINC FINGER DOMAIN-CONTAINING PROTEIN"/>
    <property type="match status" value="1"/>
</dbReference>
<organism evidence="13 14">
    <name type="scientific">Coprinopsis marcescibilis</name>
    <name type="common">Agaric fungus</name>
    <name type="synonym">Psathyrella marcescibilis</name>
    <dbReference type="NCBI Taxonomy" id="230819"/>
    <lineage>
        <taxon>Eukaryota</taxon>
        <taxon>Fungi</taxon>
        <taxon>Dikarya</taxon>
        <taxon>Basidiomycota</taxon>
        <taxon>Agaricomycotina</taxon>
        <taxon>Agaricomycetes</taxon>
        <taxon>Agaricomycetidae</taxon>
        <taxon>Agaricales</taxon>
        <taxon>Agaricineae</taxon>
        <taxon>Psathyrellaceae</taxon>
        <taxon>Coprinopsis</taxon>
    </lineage>
</organism>
<accession>A0A5C3L8A6</accession>
<dbReference type="EMBL" id="ML210200">
    <property type="protein sequence ID" value="TFK24488.1"/>
    <property type="molecule type" value="Genomic_DNA"/>
</dbReference>
<dbReference type="Gene3D" id="1.10.472.30">
    <property type="entry name" value="Transcription elongation factor S-II, central domain"/>
    <property type="match status" value="1"/>
</dbReference>
<dbReference type="SMART" id="SM00509">
    <property type="entry name" value="TFS2N"/>
    <property type="match status" value="1"/>
</dbReference>
<evidence type="ECO:0000256" key="4">
    <source>
        <dbReference type="ARBA" id="ARBA00022833"/>
    </source>
</evidence>
<evidence type="ECO:0000313" key="14">
    <source>
        <dbReference type="Proteomes" id="UP000307440"/>
    </source>
</evidence>
<dbReference type="OrthoDB" id="44867at2759"/>
<evidence type="ECO:0000259" key="10">
    <source>
        <dbReference type="PROSITE" id="PS51133"/>
    </source>
</evidence>
<reference evidence="13 14" key="1">
    <citation type="journal article" date="2019" name="Nat. Ecol. Evol.">
        <title>Megaphylogeny resolves global patterns of mushroom evolution.</title>
        <authorList>
            <person name="Varga T."/>
            <person name="Krizsan K."/>
            <person name="Foldi C."/>
            <person name="Dima B."/>
            <person name="Sanchez-Garcia M."/>
            <person name="Sanchez-Ramirez S."/>
            <person name="Szollosi G.J."/>
            <person name="Szarkandi J.G."/>
            <person name="Papp V."/>
            <person name="Albert L."/>
            <person name="Andreopoulos W."/>
            <person name="Angelini C."/>
            <person name="Antonin V."/>
            <person name="Barry K.W."/>
            <person name="Bougher N.L."/>
            <person name="Buchanan P."/>
            <person name="Buyck B."/>
            <person name="Bense V."/>
            <person name="Catcheside P."/>
            <person name="Chovatia M."/>
            <person name="Cooper J."/>
            <person name="Damon W."/>
            <person name="Desjardin D."/>
            <person name="Finy P."/>
            <person name="Geml J."/>
            <person name="Haridas S."/>
            <person name="Hughes K."/>
            <person name="Justo A."/>
            <person name="Karasinski D."/>
            <person name="Kautmanova I."/>
            <person name="Kiss B."/>
            <person name="Kocsube S."/>
            <person name="Kotiranta H."/>
            <person name="LaButti K.M."/>
            <person name="Lechner B.E."/>
            <person name="Liimatainen K."/>
            <person name="Lipzen A."/>
            <person name="Lukacs Z."/>
            <person name="Mihaltcheva S."/>
            <person name="Morgado L.N."/>
            <person name="Niskanen T."/>
            <person name="Noordeloos M.E."/>
            <person name="Ohm R.A."/>
            <person name="Ortiz-Santana B."/>
            <person name="Ovrebo C."/>
            <person name="Racz N."/>
            <person name="Riley R."/>
            <person name="Savchenko A."/>
            <person name="Shiryaev A."/>
            <person name="Soop K."/>
            <person name="Spirin V."/>
            <person name="Szebenyi C."/>
            <person name="Tomsovsky M."/>
            <person name="Tulloss R.E."/>
            <person name="Uehling J."/>
            <person name="Grigoriev I.V."/>
            <person name="Vagvolgyi C."/>
            <person name="Papp T."/>
            <person name="Martin F.M."/>
            <person name="Miettinen O."/>
            <person name="Hibbett D.S."/>
            <person name="Nagy L.G."/>
        </authorList>
    </citation>
    <scope>NUCLEOTIDE SEQUENCE [LARGE SCALE GENOMIC DNA]</scope>
    <source>
        <strain evidence="13 14">CBS 121175</strain>
    </source>
</reference>
<evidence type="ECO:0000256" key="1">
    <source>
        <dbReference type="ARBA" id="ARBA00004123"/>
    </source>
</evidence>
<feature type="domain" description="TFIIS-type" evidence="10">
    <location>
        <begin position="256"/>
        <end position="296"/>
    </location>
</feature>
<dbReference type="GO" id="GO:0031440">
    <property type="term" value="P:regulation of mRNA 3'-end processing"/>
    <property type="evidence" value="ECO:0007669"/>
    <property type="project" value="TreeGrafter"/>
</dbReference>
<protein>
    <recommendedName>
        <fullName evidence="8">Transcription elongation factor</fullName>
    </recommendedName>
</protein>
<dbReference type="FunFam" id="2.20.25.10:FF:000001">
    <property type="entry name" value="Probable Transcription elongation factor S-II"/>
    <property type="match status" value="1"/>
</dbReference>
<dbReference type="GO" id="GO:0006368">
    <property type="term" value="P:transcription elongation by RNA polymerase II"/>
    <property type="evidence" value="ECO:0007669"/>
    <property type="project" value="InterPro"/>
</dbReference>
<name>A0A5C3L8A6_COPMA</name>
<dbReference type="PROSITE" id="PS51321">
    <property type="entry name" value="TFIIS_CENTRAL"/>
    <property type="match status" value="1"/>
</dbReference>
<dbReference type="PIRSF" id="PIRSF006704">
    <property type="entry name" value="TF_IIS"/>
    <property type="match status" value="1"/>
</dbReference>
<comment type="similarity">
    <text evidence="8">Belongs to the TFS-II family.</text>
</comment>
<dbReference type="InterPro" id="IPR003618">
    <property type="entry name" value="TFIIS_cen_dom"/>
</dbReference>
<dbReference type="GO" id="GO:0003746">
    <property type="term" value="F:translation elongation factor activity"/>
    <property type="evidence" value="ECO:0007669"/>
    <property type="project" value="UniProtKB-KW"/>
</dbReference>
<evidence type="ECO:0000313" key="13">
    <source>
        <dbReference type="EMBL" id="TFK24488.1"/>
    </source>
</evidence>
<dbReference type="AlphaFoldDB" id="A0A5C3L8A6"/>
<keyword evidence="4 8" id="KW-0862">Zinc</keyword>
<evidence type="ECO:0000256" key="6">
    <source>
        <dbReference type="PROSITE-ProRule" id="PRU00472"/>
    </source>
</evidence>
<feature type="domain" description="TFIIS N-terminal" evidence="11">
    <location>
        <begin position="9"/>
        <end position="86"/>
    </location>
</feature>
<evidence type="ECO:0000256" key="7">
    <source>
        <dbReference type="PROSITE-ProRule" id="PRU00649"/>
    </source>
</evidence>
<evidence type="ECO:0000256" key="5">
    <source>
        <dbReference type="ARBA" id="ARBA00023242"/>
    </source>
</evidence>
<dbReference type="GO" id="GO:0000977">
    <property type="term" value="F:RNA polymerase II transcription regulatory region sequence-specific DNA binding"/>
    <property type="evidence" value="ECO:0007669"/>
    <property type="project" value="TreeGrafter"/>
</dbReference>
<keyword evidence="3 6" id="KW-0863">Zinc-finger</keyword>
<keyword evidence="8" id="KW-0804">Transcription</keyword>
<keyword evidence="8" id="KW-0238">DNA-binding</keyword>
<dbReference type="FunFam" id="1.10.472.30:FF:000003">
    <property type="entry name" value="Transcription elongation factor S-II"/>
    <property type="match status" value="1"/>
</dbReference>
<dbReference type="InterPro" id="IPR036575">
    <property type="entry name" value="TFIIS_cen_dom_sf"/>
</dbReference>
<dbReference type="GO" id="GO:0005634">
    <property type="term" value="C:nucleus"/>
    <property type="evidence" value="ECO:0007669"/>
    <property type="project" value="UniProtKB-SubCell"/>
</dbReference>
<dbReference type="PROSITE" id="PS51319">
    <property type="entry name" value="TFIIS_N"/>
    <property type="match status" value="1"/>
</dbReference>
<keyword evidence="13" id="KW-0251">Elongation factor</keyword>
<comment type="subcellular location">
    <subcellularLocation>
        <location evidence="1 7 8">Nucleus</location>
    </subcellularLocation>
</comment>
<keyword evidence="13" id="KW-0648">Protein biosynthesis</keyword>
<dbReference type="SUPFAM" id="SSF47676">
    <property type="entry name" value="Conserved domain common to transcription factors TFIIS, elongin A, CRSP70"/>
    <property type="match status" value="1"/>
</dbReference>
<proteinExistence type="inferred from homology"/>
<dbReference type="Gene3D" id="2.20.25.10">
    <property type="match status" value="1"/>
</dbReference>
<keyword evidence="2 8" id="KW-0479">Metal-binding</keyword>
<dbReference type="InterPro" id="IPR001222">
    <property type="entry name" value="Znf_TFIIS"/>
</dbReference>
<dbReference type="GO" id="GO:0008270">
    <property type="term" value="F:zinc ion binding"/>
    <property type="evidence" value="ECO:0007669"/>
    <property type="project" value="UniProtKB-UniRule"/>
</dbReference>
<dbReference type="CDD" id="cd13749">
    <property type="entry name" value="Zn-ribbon_TFIIS"/>
    <property type="match status" value="1"/>
</dbReference>
<dbReference type="InterPro" id="IPR017923">
    <property type="entry name" value="TFIIS_N"/>
</dbReference>
<evidence type="ECO:0000256" key="8">
    <source>
        <dbReference type="RuleBase" id="RU368078"/>
    </source>
</evidence>
<keyword evidence="14" id="KW-1185">Reference proteome</keyword>
<dbReference type="InterPro" id="IPR035100">
    <property type="entry name" value="TF_IIS-typ"/>
</dbReference>
<dbReference type="GO" id="GO:0001139">
    <property type="term" value="F:RNA polymerase II complex recruiting activity"/>
    <property type="evidence" value="ECO:0007669"/>
    <property type="project" value="TreeGrafter"/>
</dbReference>
<dbReference type="SUPFAM" id="SSF46942">
    <property type="entry name" value="Elongation factor TFIIS domain 2"/>
    <property type="match status" value="1"/>
</dbReference>
<dbReference type="Proteomes" id="UP000307440">
    <property type="component" value="Unassembled WGS sequence"/>
</dbReference>
<dbReference type="GO" id="GO:0006362">
    <property type="term" value="P:transcription elongation by RNA polymerase I"/>
    <property type="evidence" value="ECO:0007669"/>
    <property type="project" value="TreeGrafter"/>
</dbReference>
<dbReference type="InterPro" id="IPR006289">
    <property type="entry name" value="TFSII"/>
</dbReference>
<evidence type="ECO:0000256" key="9">
    <source>
        <dbReference type="SAM" id="MobiDB-lite"/>
    </source>
</evidence>
<feature type="compositionally biased region" description="Low complexity" evidence="9">
    <location>
        <begin position="99"/>
        <end position="112"/>
    </location>
</feature>
<dbReference type="Gene3D" id="1.20.930.10">
    <property type="entry name" value="Conserved domain common to transcription factors TFIIS, elongin A, CRSP70"/>
    <property type="match status" value="1"/>
</dbReference>
<feature type="region of interest" description="Disordered" evidence="9">
    <location>
        <begin position="87"/>
        <end position="136"/>
    </location>
</feature>
<feature type="domain" description="TFIIS central" evidence="12">
    <location>
        <begin position="138"/>
        <end position="253"/>
    </location>
</feature>
<dbReference type="SUPFAM" id="SSF57783">
    <property type="entry name" value="Zinc beta-ribbon"/>
    <property type="match status" value="1"/>
</dbReference>
<dbReference type="GO" id="GO:0031564">
    <property type="term" value="P:transcription antitermination"/>
    <property type="evidence" value="ECO:0007669"/>
    <property type="project" value="TreeGrafter"/>
</dbReference>
<dbReference type="Pfam" id="PF07500">
    <property type="entry name" value="TFIIS_M"/>
    <property type="match status" value="1"/>
</dbReference>
<dbReference type="NCBIfam" id="TIGR01385">
    <property type="entry name" value="TFSII"/>
    <property type="match status" value="1"/>
</dbReference>
<feature type="compositionally biased region" description="Basic and acidic residues" evidence="9">
    <location>
        <begin position="87"/>
        <end position="97"/>
    </location>
</feature>
<dbReference type="PROSITE" id="PS00466">
    <property type="entry name" value="ZF_TFIIS_1"/>
    <property type="match status" value="1"/>
</dbReference>
<evidence type="ECO:0000259" key="12">
    <source>
        <dbReference type="PROSITE" id="PS51321"/>
    </source>
</evidence>
<gene>
    <name evidence="13" type="ORF">FA15DRAFT_669582</name>
</gene>
<dbReference type="SMART" id="SM00510">
    <property type="entry name" value="TFS2M"/>
    <property type="match status" value="1"/>
</dbReference>
<dbReference type="InterPro" id="IPR035441">
    <property type="entry name" value="TFIIS/LEDGF_dom_sf"/>
</dbReference>
<dbReference type="STRING" id="230819.A0A5C3L8A6"/>
<dbReference type="SMART" id="SM00440">
    <property type="entry name" value="ZnF_C2C2"/>
    <property type="match status" value="1"/>
</dbReference>
<dbReference type="InterPro" id="IPR003617">
    <property type="entry name" value="TFIIS/CRSP70_N_sub"/>
</dbReference>
<dbReference type="PANTHER" id="PTHR11477:SF0">
    <property type="entry name" value="IP08861P-RELATED"/>
    <property type="match status" value="1"/>
</dbReference>
<dbReference type="Pfam" id="PF01096">
    <property type="entry name" value="Zn_ribbon_TFIIS"/>
    <property type="match status" value="1"/>
</dbReference>
<evidence type="ECO:0000256" key="2">
    <source>
        <dbReference type="ARBA" id="ARBA00022723"/>
    </source>
</evidence>
<keyword evidence="5 7" id="KW-0539">Nucleus</keyword>
<dbReference type="PROSITE" id="PS51133">
    <property type="entry name" value="ZF_TFIIS_2"/>
    <property type="match status" value="1"/>
</dbReference>
<dbReference type="Pfam" id="PF08711">
    <property type="entry name" value="Med26"/>
    <property type="match status" value="1"/>
</dbReference>
<keyword evidence="8" id="KW-0805">Transcription regulation</keyword>
<sequence>MPGLSTDVVELKKYVKQLQAATAAQNESDIVSILKILKNEFDVTEQLLRDSKAGLAVGKLRIFASTDVSGLAKELVRKWKTAVDKQKEIDKRKREVSEQASGGQKASAGAGKPATPITPTVLRTAKSDSVSGKTGDKTRDKCVELIYDALASDSSAPIELILKRAIAVERAVYDNQGESIGGPYRNKIRSLFVNLKDKNNPSLRENIVSGEISPEKFSTMSSEEMASEEQKAALNKIKEENLFKSLAAQEAEAETEAFQCSKCKQRKCRYRQAQTRSADEPMTTFVTCVVCGNRWKFS</sequence>
<evidence type="ECO:0000259" key="11">
    <source>
        <dbReference type="PROSITE" id="PS51319"/>
    </source>
</evidence>